<dbReference type="Proteomes" id="UP001152888">
    <property type="component" value="Unassembled WGS sequence"/>
</dbReference>
<dbReference type="InterPro" id="IPR048365">
    <property type="entry name" value="TNP-like_RNaseH_N"/>
</dbReference>
<dbReference type="InterPro" id="IPR021896">
    <property type="entry name" value="THAP9-like_HTH"/>
</dbReference>
<proteinExistence type="predicted"/>
<dbReference type="GO" id="GO:0003677">
    <property type="term" value="F:DNA binding"/>
    <property type="evidence" value="ECO:0007669"/>
    <property type="project" value="UniProtKB-UniRule"/>
</dbReference>
<evidence type="ECO:0000259" key="7">
    <source>
        <dbReference type="PROSITE" id="PS50950"/>
    </source>
</evidence>
<organism evidence="8 9">
    <name type="scientific">Acanthoscelides obtectus</name>
    <name type="common">Bean weevil</name>
    <name type="synonym">Bruchus obtectus</name>
    <dbReference type="NCBI Taxonomy" id="200917"/>
    <lineage>
        <taxon>Eukaryota</taxon>
        <taxon>Metazoa</taxon>
        <taxon>Ecdysozoa</taxon>
        <taxon>Arthropoda</taxon>
        <taxon>Hexapoda</taxon>
        <taxon>Insecta</taxon>
        <taxon>Pterygota</taxon>
        <taxon>Neoptera</taxon>
        <taxon>Endopterygota</taxon>
        <taxon>Coleoptera</taxon>
        <taxon>Polyphaga</taxon>
        <taxon>Cucujiformia</taxon>
        <taxon>Chrysomeloidea</taxon>
        <taxon>Chrysomelidae</taxon>
        <taxon>Bruchinae</taxon>
        <taxon>Bruchini</taxon>
        <taxon>Acanthoscelides</taxon>
    </lineage>
</organism>
<dbReference type="InterPro" id="IPR048366">
    <property type="entry name" value="TNP-like_GBD"/>
</dbReference>
<dbReference type="GO" id="GO:0008270">
    <property type="term" value="F:zinc ion binding"/>
    <property type="evidence" value="ECO:0007669"/>
    <property type="project" value="UniProtKB-KW"/>
</dbReference>
<dbReference type="InterPro" id="IPR038441">
    <property type="entry name" value="THAP_Znf_sf"/>
</dbReference>
<dbReference type="SUPFAM" id="SSF57716">
    <property type="entry name" value="Glucocorticoid receptor-like (DNA-binding domain)"/>
    <property type="match status" value="1"/>
</dbReference>
<evidence type="ECO:0000256" key="1">
    <source>
        <dbReference type="ARBA" id="ARBA00022723"/>
    </source>
</evidence>
<feature type="domain" description="THAP-type" evidence="7">
    <location>
        <begin position="38"/>
        <end position="118"/>
    </location>
</feature>
<name>A0A9P0M1H8_ACAOB</name>
<dbReference type="Pfam" id="PF05485">
    <property type="entry name" value="THAP"/>
    <property type="match status" value="1"/>
</dbReference>
<keyword evidence="9" id="KW-1185">Reference proteome</keyword>
<dbReference type="Pfam" id="PF21788">
    <property type="entry name" value="TNP-like_GBD"/>
    <property type="match status" value="1"/>
</dbReference>
<sequence>LDLYCAYVSFTVESFTHIFALKLVLIVDFSQLQTNYKMVQSCCAINCTTRREKGVKLKFLSIPKDPARRKQWLVAIRRENFNPSDRTVICENHFTKDDFELNVHGNTVLKKTAVPSVFNFPVHLQQKVVIRRPLKRKISDNKEHGAIASTSGINTEPVLGVMSSESVSAENEDIDSEQPTTTSQMEFPKRRRRDPIFFGDFKESDLDDVQKRKRFWKVAHHTIAKSRRNIRYYQCIARRQKKKIKSLNLLLDELMEKEKISSQQLMVLKESIPEVQKAILFRHLKKGIKGGKCSPQLRCFALTLNFYSSSAYQYVRKVFGKNSLPHPRTLTKWYSTVDGTPGFSAEAIRAVKMKVDIEKGKGKQLIAGLVIDEMSIREHVHWTGSRNVGYIDYGTGMQNSDQLPHAKHVFVIMLVGYNTRWKVPIAYFLVDALSAEEKAMLIKGSFLQLETTGVLIKSITFDGCASNISMANLLGAKLSFPGMKPYFINPVNKEKVHIILDACHMIKLVRNTLGDWGILCDGNGDSIKWYYFKELVKLQEESGLHCATRLRSRHINYYKENMKVKLAVQTFSASVGDALEYCNQDLNITKFRGSEATVSFCRKINNIFDVLNVRNFYGKTPCKRPLFKGNSETFKNFIKESVEYLSSLTDQKHDKVTYKLSQDHLEMFFSAIRSRGGFSNNPTAWHFENAYKRLLIHSEITTSDSANCLAQDNTSILNVTIENKNNSIFTTDLLYEQTESSDAEDELFIKNYNTIANCTYICDIVEYIAGFISKKLVKALNCNECANALTSDNSLSLLLNKKNRGGLCKPSRDVVKVCICAEGLIKSESNFSALNLMLKLISLSIRKLNFDTLFVGLKSHFQDQDPLQSHCLQLIRLILKNYFSIRIHHINTTKNEPRYRIRQHLTKTITFSHQ</sequence>
<comment type="caution">
    <text evidence="8">The sequence shown here is derived from an EMBL/GenBank/DDBJ whole genome shotgun (WGS) entry which is preliminary data.</text>
</comment>
<evidence type="ECO:0000256" key="4">
    <source>
        <dbReference type="ARBA" id="ARBA00023125"/>
    </source>
</evidence>
<accession>A0A9P0M1H8</accession>
<feature type="region of interest" description="Disordered" evidence="6">
    <location>
        <begin position="167"/>
        <end position="189"/>
    </location>
</feature>
<evidence type="ECO:0000256" key="2">
    <source>
        <dbReference type="ARBA" id="ARBA00022771"/>
    </source>
</evidence>
<dbReference type="Gene3D" id="6.20.210.20">
    <property type="entry name" value="THAP domain"/>
    <property type="match status" value="1"/>
</dbReference>
<evidence type="ECO:0000256" key="6">
    <source>
        <dbReference type="SAM" id="MobiDB-lite"/>
    </source>
</evidence>
<keyword evidence="2 5" id="KW-0863">Zinc-finger</keyword>
<keyword evidence="4 5" id="KW-0238">DNA-binding</keyword>
<dbReference type="EMBL" id="CAKOFQ010007519">
    <property type="protein sequence ID" value="CAH2002912.1"/>
    <property type="molecule type" value="Genomic_DNA"/>
</dbReference>
<dbReference type="AlphaFoldDB" id="A0A9P0M1H8"/>
<feature type="non-terminal residue" evidence="8">
    <location>
        <position position="914"/>
    </location>
</feature>
<evidence type="ECO:0000256" key="5">
    <source>
        <dbReference type="PROSITE-ProRule" id="PRU00309"/>
    </source>
</evidence>
<dbReference type="Pfam" id="PF12017">
    <property type="entry name" value="Tnp_P_element"/>
    <property type="match status" value="1"/>
</dbReference>
<gene>
    <name evidence="8" type="ORF">ACAOBT_LOCUS27064</name>
</gene>
<dbReference type="Pfam" id="PF21789">
    <property type="entry name" value="TNP-like_RNaseH_C"/>
    <property type="match status" value="1"/>
</dbReference>
<evidence type="ECO:0000313" key="8">
    <source>
        <dbReference type="EMBL" id="CAH2002912.1"/>
    </source>
</evidence>
<evidence type="ECO:0000256" key="3">
    <source>
        <dbReference type="ARBA" id="ARBA00022833"/>
    </source>
</evidence>
<evidence type="ECO:0000313" key="9">
    <source>
        <dbReference type="Proteomes" id="UP001152888"/>
    </source>
</evidence>
<dbReference type="InterPro" id="IPR006612">
    <property type="entry name" value="THAP_Znf"/>
</dbReference>
<dbReference type="PROSITE" id="PS50950">
    <property type="entry name" value="ZF_THAP"/>
    <property type="match status" value="1"/>
</dbReference>
<keyword evidence="3" id="KW-0862">Zinc</keyword>
<dbReference type="SMART" id="SM00692">
    <property type="entry name" value="DM3"/>
    <property type="match status" value="1"/>
</dbReference>
<keyword evidence="1" id="KW-0479">Metal-binding</keyword>
<dbReference type="Pfam" id="PF21787">
    <property type="entry name" value="TNP-like_RNaseH_N"/>
    <property type="match status" value="1"/>
</dbReference>
<dbReference type="SMART" id="SM00980">
    <property type="entry name" value="THAP"/>
    <property type="match status" value="1"/>
</dbReference>
<dbReference type="PANTHER" id="PTHR47577">
    <property type="entry name" value="THAP DOMAIN-CONTAINING PROTEIN 6"/>
    <property type="match status" value="1"/>
</dbReference>
<protein>
    <recommendedName>
        <fullName evidence="7">THAP-type domain-containing protein</fullName>
    </recommendedName>
</protein>
<dbReference type="InterPro" id="IPR048367">
    <property type="entry name" value="TNP-like_RNaseH_C"/>
</dbReference>
<reference evidence="8" key="1">
    <citation type="submission" date="2022-03" db="EMBL/GenBank/DDBJ databases">
        <authorList>
            <person name="Sayadi A."/>
        </authorList>
    </citation>
    <scope>NUCLEOTIDE SEQUENCE</scope>
</reference>
<dbReference type="PANTHER" id="PTHR47577:SF2">
    <property type="entry name" value="THAP DOMAIN CONTAINING 9"/>
    <property type="match status" value="1"/>
</dbReference>
<dbReference type="OrthoDB" id="6491412at2759"/>